<dbReference type="AlphaFoldDB" id="C5BLU2"/>
<sequence>MMVLSENNREFEDLKMDFDAWNVDLDTLSAYHTTGFRISVEGSPTHPLGVSPSHFPAGLSAVEQARLIRCGMKAIKNAATSTRTSKASDEVFDEAAS</sequence>
<proteinExistence type="predicted"/>
<evidence type="ECO:0000313" key="2">
    <source>
        <dbReference type="Proteomes" id="UP000009080"/>
    </source>
</evidence>
<dbReference type="EMBL" id="CP001614">
    <property type="protein sequence ID" value="ACR13877.1"/>
    <property type="molecule type" value="Genomic_DNA"/>
</dbReference>
<evidence type="ECO:0000313" key="1">
    <source>
        <dbReference type="EMBL" id="ACR13877.1"/>
    </source>
</evidence>
<reference evidence="1 2" key="1">
    <citation type="journal article" date="2009" name="PLoS ONE">
        <title>The complete genome of Teredinibacter turnerae T7901: an intracellular endosymbiont of marine wood-boring bivalves (shipworms).</title>
        <authorList>
            <person name="Yang J.C."/>
            <person name="Madupu R."/>
            <person name="Durkin A.S."/>
            <person name="Ekborg N.A."/>
            <person name="Pedamallu C.S."/>
            <person name="Hostetler J.B."/>
            <person name="Radune D."/>
            <person name="Toms B.S."/>
            <person name="Henrissat B."/>
            <person name="Coutinho P.M."/>
            <person name="Schwarz S."/>
            <person name="Field L."/>
            <person name="Trindade-Silva A.E."/>
            <person name="Soares C.A.G."/>
            <person name="Elshahawi S."/>
            <person name="Hanora A."/>
            <person name="Schmidt E.W."/>
            <person name="Haygood M.G."/>
            <person name="Posfai J."/>
            <person name="Benner J."/>
            <person name="Madinger C."/>
            <person name="Nove J."/>
            <person name="Anton B."/>
            <person name="Chaudhary K."/>
            <person name="Foster J."/>
            <person name="Holman A."/>
            <person name="Kumar S."/>
            <person name="Lessard P.A."/>
            <person name="Luyten Y.A."/>
            <person name="Slatko B."/>
            <person name="Wood N."/>
            <person name="Wu B."/>
            <person name="Teplitski M."/>
            <person name="Mougous J.D."/>
            <person name="Ward N."/>
            <person name="Eisen J.A."/>
            <person name="Badger J.H."/>
            <person name="Distel D.L."/>
        </authorList>
    </citation>
    <scope>NUCLEOTIDE SEQUENCE [LARGE SCALE GENOMIC DNA]</scope>
    <source>
        <strain evidence="2">ATCC 39867 / T7901</strain>
    </source>
</reference>
<accession>C5BLU2</accession>
<dbReference type="HOGENOM" id="CLU_2345701_0_0_6"/>
<dbReference type="eggNOG" id="ENOG50334AF">
    <property type="taxonomic scope" value="Bacteria"/>
</dbReference>
<gene>
    <name evidence="1" type="ordered locus">TERTU_2614</name>
</gene>
<dbReference type="OrthoDB" id="5702555at2"/>
<protein>
    <submittedName>
        <fullName evidence="1">Uncharacterized protein</fullName>
    </submittedName>
</protein>
<dbReference type="KEGG" id="ttu:TERTU_2614"/>
<dbReference type="Proteomes" id="UP000009080">
    <property type="component" value="Chromosome"/>
</dbReference>
<organism evidence="1 2">
    <name type="scientific">Teredinibacter turnerae (strain ATCC 39867 / T7901)</name>
    <dbReference type="NCBI Taxonomy" id="377629"/>
    <lineage>
        <taxon>Bacteria</taxon>
        <taxon>Pseudomonadati</taxon>
        <taxon>Pseudomonadota</taxon>
        <taxon>Gammaproteobacteria</taxon>
        <taxon>Cellvibrionales</taxon>
        <taxon>Cellvibrionaceae</taxon>
        <taxon>Teredinibacter</taxon>
    </lineage>
</organism>
<name>C5BLU2_TERTT</name>
<dbReference type="RefSeq" id="WP_015819992.1">
    <property type="nucleotide sequence ID" value="NC_012997.1"/>
</dbReference>
<keyword evidence="2" id="KW-1185">Reference proteome</keyword>